<dbReference type="InParanoid" id="A0A1C7N1K9"/>
<evidence type="ECO:0000313" key="7">
    <source>
        <dbReference type="Proteomes" id="UP000093000"/>
    </source>
</evidence>
<evidence type="ECO:0000256" key="1">
    <source>
        <dbReference type="ARBA" id="ARBA00008874"/>
    </source>
</evidence>
<protein>
    <submittedName>
        <fullName evidence="6">Serine/threonine-protein kinase fray2</fullName>
    </submittedName>
</protein>
<feature type="compositionally biased region" description="Low complexity" evidence="4">
    <location>
        <begin position="607"/>
        <end position="618"/>
    </location>
</feature>
<dbReference type="STRING" id="101091.A0A1C7N1K9"/>
<dbReference type="PROSITE" id="PS50011">
    <property type="entry name" value="PROTEIN_KINASE_DOM"/>
    <property type="match status" value="1"/>
</dbReference>
<feature type="coiled-coil region" evidence="3">
    <location>
        <begin position="775"/>
        <end position="805"/>
    </location>
</feature>
<reference evidence="6 7" key="1">
    <citation type="submission" date="2016-03" db="EMBL/GenBank/DDBJ databases">
        <title>Choanephora cucurbitarum.</title>
        <authorList>
            <person name="Min B."/>
            <person name="Park H."/>
            <person name="Park J.-H."/>
            <person name="Shin H.-D."/>
            <person name="Choi I.-G."/>
        </authorList>
    </citation>
    <scope>NUCLEOTIDE SEQUENCE [LARGE SCALE GENOMIC DNA]</scope>
    <source>
        <strain evidence="6 7">KUS-F28377</strain>
    </source>
</reference>
<feature type="compositionally biased region" description="Polar residues" evidence="4">
    <location>
        <begin position="563"/>
        <end position="576"/>
    </location>
</feature>
<feature type="binding site" evidence="2">
    <location>
        <position position="107"/>
    </location>
    <ligand>
        <name>ATP</name>
        <dbReference type="ChEBI" id="CHEBI:30616"/>
    </ligand>
</feature>
<organism evidence="6 7">
    <name type="scientific">Choanephora cucurbitarum</name>
    <dbReference type="NCBI Taxonomy" id="101091"/>
    <lineage>
        <taxon>Eukaryota</taxon>
        <taxon>Fungi</taxon>
        <taxon>Fungi incertae sedis</taxon>
        <taxon>Mucoromycota</taxon>
        <taxon>Mucoromycotina</taxon>
        <taxon>Mucoromycetes</taxon>
        <taxon>Mucorales</taxon>
        <taxon>Mucorineae</taxon>
        <taxon>Choanephoraceae</taxon>
        <taxon>Choanephoroideae</taxon>
        <taxon>Choanephora</taxon>
    </lineage>
</organism>
<sequence>MERVESIHSIDESKNQKPSSISHGHHPRKSISGIDILSNLKIMTNNISSNNSVFDSSIPASPVPSHLVEYQFSQIDDYELKEAIGYGSSAIVYKAIYKPLNKNMALKIIDLDKFERNQIDELRRETALMALSKHPNVLRVYGSFVNGSKLYIVTPYLSGGSCLDIMKTSYPDGFDELTIATILKQTLEALIYLHKNGHIHRDVKAGNLLMDEDGTVMLADFGVSSSLMETGERGMRKTFVGTPCWMAPEVMEQEEYDYKADIWSFGITAIELATGHAPFAKYPPMKVLMMTLSNEPPTLDRENATHKYSKAFKEMIDICLNKDPQRRPTAEKLIQHPFFKQAKKKDYLIKAILSDLPPLEQRPRKKIPQKQVTITKTDEWDFDDDNDDDDNNNSAEEELLNPNQLMPNQSNGSHSRSISHDSSNMNNNNKPRLTTKRHISFGDVVVRNNSSIHPADPILNASSASLPPSLNQANTMPPARKSRFVIEETTIPREPENVQSTSVRSLSPMPAEDEHTQHSTVDTSGEVMKGRFYVNQPSRSTTILESSNIEDEEQQQQTQQQQLHKTSSQDYLNTQGTNDRKSRFEIQMNSNNLPILYQPVPLSRDGSNYSSSSNKTTSIVEKKSPNTELLTTENVALLTESSRKIGRFELTGGSTTTSNSSSIADVTPRGSFSSNYLLDQEKMSQNQQPQENNTFHSHTPPNVHPQYQLEELIRMNEMQRVMLQELGTNLKKNMPQSFSNNTLNHQSDHYFDSHSSSLSISDDLSSTVEHLDKLVQQTLFENARLQKENEILRKELRELKLTEKK</sequence>
<dbReference type="AlphaFoldDB" id="A0A1C7N1K9"/>
<comment type="similarity">
    <text evidence="1">Belongs to the protein kinase superfamily. STE Ser/Thr protein kinase family. STE20 subfamily.</text>
</comment>
<gene>
    <name evidence="6" type="primary">fray2_3</name>
    <name evidence="6" type="ORF">A0J61_09442</name>
</gene>
<proteinExistence type="inferred from homology"/>
<dbReference type="GO" id="GO:0004672">
    <property type="term" value="F:protein kinase activity"/>
    <property type="evidence" value="ECO:0007669"/>
    <property type="project" value="InterPro"/>
</dbReference>
<dbReference type="Gene3D" id="1.10.510.10">
    <property type="entry name" value="Transferase(Phosphotransferase) domain 1"/>
    <property type="match status" value="1"/>
</dbReference>
<evidence type="ECO:0000259" key="5">
    <source>
        <dbReference type="PROSITE" id="PS50011"/>
    </source>
</evidence>
<feature type="region of interest" description="Disordered" evidence="4">
    <location>
        <begin position="1"/>
        <end position="30"/>
    </location>
</feature>
<dbReference type="InterPro" id="IPR017441">
    <property type="entry name" value="Protein_kinase_ATP_BS"/>
</dbReference>
<dbReference type="SUPFAM" id="SSF56112">
    <property type="entry name" value="Protein kinase-like (PK-like)"/>
    <property type="match status" value="1"/>
</dbReference>
<dbReference type="Gene3D" id="3.30.200.20">
    <property type="entry name" value="Phosphorylase Kinase, domain 1"/>
    <property type="match status" value="1"/>
</dbReference>
<evidence type="ECO:0000256" key="3">
    <source>
        <dbReference type="SAM" id="Coils"/>
    </source>
</evidence>
<feature type="region of interest" description="Disordered" evidence="4">
    <location>
        <begin position="360"/>
        <end position="437"/>
    </location>
</feature>
<keyword evidence="3" id="KW-0175">Coiled coil</keyword>
<keyword evidence="6" id="KW-0418">Kinase</keyword>
<feature type="region of interest" description="Disordered" evidence="4">
    <location>
        <begin position="649"/>
        <end position="668"/>
    </location>
</feature>
<dbReference type="InterPro" id="IPR047173">
    <property type="entry name" value="STRAD_A/B-like"/>
</dbReference>
<dbReference type="PANTHER" id="PTHR48014:SF21">
    <property type="entry name" value="SERINE_THREONINE-PROTEIN KINASE FRAY2"/>
    <property type="match status" value="1"/>
</dbReference>
<dbReference type="EMBL" id="LUGH01000851">
    <property type="protein sequence ID" value="OBZ82509.1"/>
    <property type="molecule type" value="Genomic_DNA"/>
</dbReference>
<feature type="region of interest" description="Disordered" evidence="4">
    <location>
        <begin position="682"/>
        <end position="703"/>
    </location>
</feature>
<dbReference type="SMART" id="SM00220">
    <property type="entry name" value="S_TKc"/>
    <property type="match status" value="1"/>
</dbReference>
<feature type="region of interest" description="Disordered" evidence="4">
    <location>
        <begin position="604"/>
        <end position="624"/>
    </location>
</feature>
<dbReference type="FunFam" id="1.10.510.10:FF:000947">
    <property type="entry name" value="serine/threonine-protein kinase OSR1"/>
    <property type="match status" value="1"/>
</dbReference>
<keyword evidence="7" id="KW-1185">Reference proteome</keyword>
<feature type="compositionally biased region" description="Low complexity" evidence="4">
    <location>
        <begin position="651"/>
        <end position="662"/>
    </location>
</feature>
<feature type="domain" description="Protein kinase" evidence="5">
    <location>
        <begin position="78"/>
        <end position="339"/>
    </location>
</feature>
<keyword evidence="6" id="KW-0808">Transferase</keyword>
<keyword evidence="2" id="KW-0067">ATP-binding</keyword>
<dbReference type="OrthoDB" id="248923at2759"/>
<dbReference type="Pfam" id="PF00069">
    <property type="entry name" value="Pkinase"/>
    <property type="match status" value="1"/>
</dbReference>
<dbReference type="InterPro" id="IPR011009">
    <property type="entry name" value="Kinase-like_dom_sf"/>
</dbReference>
<name>A0A1C7N1K9_9FUNG</name>
<feature type="compositionally biased region" description="Low complexity" evidence="4">
    <location>
        <begin position="408"/>
        <end position="426"/>
    </location>
</feature>
<dbReference type="GO" id="GO:0043539">
    <property type="term" value="F:protein serine/threonine kinase activator activity"/>
    <property type="evidence" value="ECO:0007669"/>
    <property type="project" value="InterPro"/>
</dbReference>
<evidence type="ECO:0000256" key="2">
    <source>
        <dbReference type="PROSITE-ProRule" id="PRU10141"/>
    </source>
</evidence>
<evidence type="ECO:0000313" key="6">
    <source>
        <dbReference type="EMBL" id="OBZ82509.1"/>
    </source>
</evidence>
<keyword evidence="2" id="KW-0547">Nucleotide-binding</keyword>
<evidence type="ECO:0000256" key="4">
    <source>
        <dbReference type="SAM" id="MobiDB-lite"/>
    </source>
</evidence>
<dbReference type="InterPro" id="IPR000719">
    <property type="entry name" value="Prot_kinase_dom"/>
</dbReference>
<dbReference type="GO" id="GO:0005524">
    <property type="term" value="F:ATP binding"/>
    <property type="evidence" value="ECO:0007669"/>
    <property type="project" value="UniProtKB-UniRule"/>
</dbReference>
<dbReference type="PANTHER" id="PTHR48014">
    <property type="entry name" value="SERINE/THREONINE-PROTEIN KINASE FRAY2"/>
    <property type="match status" value="1"/>
</dbReference>
<feature type="compositionally biased region" description="Polar residues" evidence="4">
    <location>
        <begin position="682"/>
        <end position="700"/>
    </location>
</feature>
<dbReference type="Proteomes" id="UP000093000">
    <property type="component" value="Unassembled WGS sequence"/>
</dbReference>
<accession>A0A1C7N1K9</accession>
<comment type="caution">
    <text evidence="6">The sequence shown here is derived from an EMBL/GenBank/DDBJ whole genome shotgun (WGS) entry which is preliminary data.</text>
</comment>
<dbReference type="PROSITE" id="PS00107">
    <property type="entry name" value="PROTEIN_KINASE_ATP"/>
    <property type="match status" value="1"/>
</dbReference>
<feature type="compositionally biased region" description="Basic and acidic residues" evidence="4">
    <location>
        <begin position="1"/>
        <end position="15"/>
    </location>
</feature>
<feature type="region of interest" description="Disordered" evidence="4">
    <location>
        <begin position="547"/>
        <end position="576"/>
    </location>
</feature>
<feature type="compositionally biased region" description="Acidic residues" evidence="4">
    <location>
        <begin position="380"/>
        <end position="399"/>
    </location>
</feature>